<name>A0A921T0C2_9FIRM</name>
<reference evidence="1" key="2">
    <citation type="submission" date="2021-09" db="EMBL/GenBank/DDBJ databases">
        <authorList>
            <person name="Gilroy R."/>
        </authorList>
    </citation>
    <scope>NUCLEOTIDE SEQUENCE</scope>
    <source>
        <strain evidence="1">1277</strain>
    </source>
</reference>
<proteinExistence type="predicted"/>
<comment type="caution">
    <text evidence="1">The sequence shown here is derived from an EMBL/GenBank/DDBJ whole genome shotgun (WGS) entry which is preliminary data.</text>
</comment>
<dbReference type="AlphaFoldDB" id="A0A921T0C2"/>
<organism evidence="1 2">
    <name type="scientific">Romboutsia timonensis</name>
    <dbReference type="NCBI Taxonomy" id="1776391"/>
    <lineage>
        <taxon>Bacteria</taxon>
        <taxon>Bacillati</taxon>
        <taxon>Bacillota</taxon>
        <taxon>Clostridia</taxon>
        <taxon>Peptostreptococcales</taxon>
        <taxon>Peptostreptococcaceae</taxon>
        <taxon>Romboutsia</taxon>
    </lineage>
</organism>
<evidence type="ECO:0000313" key="1">
    <source>
        <dbReference type="EMBL" id="HJG97539.1"/>
    </source>
</evidence>
<protein>
    <submittedName>
        <fullName evidence="1">Uncharacterized protein</fullName>
    </submittedName>
</protein>
<evidence type="ECO:0000313" key="2">
    <source>
        <dbReference type="Proteomes" id="UP000776700"/>
    </source>
</evidence>
<dbReference type="Proteomes" id="UP000776700">
    <property type="component" value="Unassembled WGS sequence"/>
</dbReference>
<accession>A0A921T0C2</accession>
<gene>
    <name evidence="1" type="ORF">K8V90_10595</name>
</gene>
<sequence>MNHKYIEEIMNIEESPYGWSKNTGRDEMWEDQRKEYGFDERETWSLDTTFIYWLYERLRMFDEVNCINTDFHTFDINGKKLTQQECIDTMIAKCKDYITYRGIDDNYTYNLKNEILDIWKECIHAMWW</sequence>
<reference evidence="1" key="1">
    <citation type="journal article" date="2021" name="PeerJ">
        <title>Extensive microbial diversity within the chicken gut microbiome revealed by metagenomics and culture.</title>
        <authorList>
            <person name="Gilroy R."/>
            <person name="Ravi A."/>
            <person name="Getino M."/>
            <person name="Pursley I."/>
            <person name="Horton D.L."/>
            <person name="Alikhan N.F."/>
            <person name="Baker D."/>
            <person name="Gharbi K."/>
            <person name="Hall N."/>
            <person name="Watson M."/>
            <person name="Adriaenssens E.M."/>
            <person name="Foster-Nyarko E."/>
            <person name="Jarju S."/>
            <person name="Secka A."/>
            <person name="Antonio M."/>
            <person name="Oren A."/>
            <person name="Chaudhuri R.R."/>
            <person name="La Ragione R."/>
            <person name="Hildebrand F."/>
            <person name="Pallen M.J."/>
        </authorList>
    </citation>
    <scope>NUCLEOTIDE SEQUENCE</scope>
    <source>
        <strain evidence="1">1277</strain>
    </source>
</reference>
<dbReference type="EMBL" id="DYUB01000328">
    <property type="protein sequence ID" value="HJG97539.1"/>
    <property type="molecule type" value="Genomic_DNA"/>
</dbReference>